<dbReference type="Gene3D" id="2.40.30.10">
    <property type="entry name" value="Translation factors"/>
    <property type="match status" value="2"/>
</dbReference>
<comment type="catalytic activity">
    <reaction evidence="10">
        <text>GTP + H2O = GDP + phosphate + H(+)</text>
        <dbReference type="Rhea" id="RHEA:19669"/>
        <dbReference type="ChEBI" id="CHEBI:15377"/>
        <dbReference type="ChEBI" id="CHEBI:15378"/>
        <dbReference type="ChEBI" id="CHEBI:37565"/>
        <dbReference type="ChEBI" id="CHEBI:43474"/>
        <dbReference type="ChEBI" id="CHEBI:58189"/>
    </reaction>
    <physiologicalReaction direction="left-to-right" evidence="10">
        <dbReference type="Rhea" id="RHEA:19670"/>
    </physiologicalReaction>
</comment>
<dbReference type="RefSeq" id="XP_067495149.1">
    <property type="nucleotide sequence ID" value="XM_067635425.1"/>
</dbReference>
<dbReference type="Pfam" id="PF03144">
    <property type="entry name" value="GTP_EFTU_D2"/>
    <property type="match status" value="1"/>
</dbReference>
<keyword evidence="9" id="KW-0342">GTP-binding</keyword>
<dbReference type="OrthoDB" id="342024at2759"/>
<dbReference type="GO" id="GO:0003924">
    <property type="term" value="F:GTPase activity"/>
    <property type="evidence" value="ECO:0007669"/>
    <property type="project" value="InterPro"/>
</dbReference>
<evidence type="ECO:0000256" key="1">
    <source>
        <dbReference type="ARBA" id="ARBA00004496"/>
    </source>
</evidence>
<organism evidence="15 16">
    <name type="scientific">Arthrobotrys flagrans</name>
    <name type="common">Nematode-trapping fungus</name>
    <name type="synonym">Trichothecium flagrans</name>
    <dbReference type="NCBI Taxonomy" id="97331"/>
    <lineage>
        <taxon>Eukaryota</taxon>
        <taxon>Fungi</taxon>
        <taxon>Dikarya</taxon>
        <taxon>Ascomycota</taxon>
        <taxon>Pezizomycotina</taxon>
        <taxon>Orbiliomycetes</taxon>
        <taxon>Orbiliales</taxon>
        <taxon>Orbiliaceae</taxon>
        <taxon>Arthrobotrys</taxon>
    </lineage>
</organism>
<dbReference type="GO" id="GO:0002184">
    <property type="term" value="P:cytoplasmic translational termination"/>
    <property type="evidence" value="ECO:0007669"/>
    <property type="project" value="UniProtKB-ARBA"/>
</dbReference>
<dbReference type="AlphaFoldDB" id="A0A437AE84"/>
<dbReference type="VEuPathDB" id="FungiDB:DFL_000607"/>
<dbReference type="InterPro" id="IPR015033">
    <property type="entry name" value="HBS1-like_N"/>
</dbReference>
<evidence type="ECO:0000256" key="11">
    <source>
        <dbReference type="ARBA" id="ARBA00063537"/>
    </source>
</evidence>
<reference evidence="15 16" key="1">
    <citation type="submission" date="2019-01" db="EMBL/GenBank/DDBJ databases">
        <title>Intercellular communication is required for trap formation in the nematode-trapping fungus Duddingtonia flagrans.</title>
        <authorList>
            <person name="Youssar L."/>
            <person name="Wernet V."/>
            <person name="Hensel N."/>
            <person name="Hildebrandt H.-G."/>
            <person name="Fischer R."/>
        </authorList>
    </citation>
    <scope>NUCLEOTIDE SEQUENCE [LARGE SCALE GENOMIC DNA]</scope>
    <source>
        <strain evidence="15 16">CBS H-5679</strain>
    </source>
</reference>
<keyword evidence="5" id="KW-0547">Nucleotide-binding</keyword>
<evidence type="ECO:0000256" key="4">
    <source>
        <dbReference type="ARBA" id="ARBA00022490"/>
    </source>
</evidence>
<dbReference type="FunFam" id="2.40.30.10:FF:000020">
    <property type="entry name" value="Translation elongation factor EF-1"/>
    <property type="match status" value="1"/>
</dbReference>
<dbReference type="SUPFAM" id="SSF50465">
    <property type="entry name" value="EF-Tu/eEF-1alpha/eIF2-gamma C-terminal domain"/>
    <property type="match status" value="1"/>
</dbReference>
<dbReference type="EMBL" id="SAEB01000001">
    <property type="protein sequence ID" value="RVD89605.1"/>
    <property type="molecule type" value="Genomic_DNA"/>
</dbReference>
<dbReference type="InterPro" id="IPR005225">
    <property type="entry name" value="Small_GTP-bd"/>
</dbReference>
<comment type="similarity">
    <text evidence="2">Belongs to the TRAFAC class translation factor GTPase superfamily. Classic translation factor GTPase family. EF-Tu/EF-1A subfamily.</text>
</comment>
<protein>
    <recommendedName>
        <fullName evidence="12">Elongation factor 1 alpha-like protein</fullName>
    </recommendedName>
    <alternativeName>
        <fullName evidence="3">Elongation factor 1-alpha</fullName>
    </alternativeName>
</protein>
<feature type="domain" description="Tr-type G" evidence="14">
    <location>
        <begin position="386"/>
        <end position="615"/>
    </location>
</feature>
<evidence type="ECO:0000256" key="2">
    <source>
        <dbReference type="ARBA" id="ARBA00007249"/>
    </source>
</evidence>
<evidence type="ECO:0000256" key="12">
    <source>
        <dbReference type="ARBA" id="ARBA00074866"/>
    </source>
</evidence>
<dbReference type="GO" id="GO:1990533">
    <property type="term" value="C:Dom34-Hbs1 complex"/>
    <property type="evidence" value="ECO:0007669"/>
    <property type="project" value="UniProtKB-ARBA"/>
</dbReference>
<proteinExistence type="inferred from homology"/>
<evidence type="ECO:0000256" key="13">
    <source>
        <dbReference type="SAM" id="MobiDB-lite"/>
    </source>
</evidence>
<dbReference type="Gene3D" id="3.40.50.300">
    <property type="entry name" value="P-loop containing nucleotide triphosphate hydrolases"/>
    <property type="match status" value="1"/>
</dbReference>
<comment type="subunit">
    <text evidence="11">Component of the Dom34-Hbs1 complex, also named Pelota-HBS1L complex, composed of dom34 and hbs1.</text>
</comment>
<dbReference type="FunFam" id="3.40.50.300:FF:000204">
    <property type="entry name" value="Translation elongation factor Tu"/>
    <property type="match status" value="1"/>
</dbReference>
<dbReference type="GO" id="GO:0006417">
    <property type="term" value="P:regulation of translation"/>
    <property type="evidence" value="ECO:0007669"/>
    <property type="project" value="UniProtKB-KW"/>
</dbReference>
<dbReference type="InterPro" id="IPR000795">
    <property type="entry name" value="T_Tr_GTP-bd_dom"/>
</dbReference>
<keyword evidence="16" id="KW-1185">Reference proteome</keyword>
<gene>
    <name evidence="15" type="ORF">DFL_000607</name>
</gene>
<comment type="caution">
    <text evidence="15">The sequence shown here is derived from an EMBL/GenBank/DDBJ whole genome shotgun (WGS) entry which is preliminary data.</text>
</comment>
<evidence type="ECO:0000256" key="7">
    <source>
        <dbReference type="ARBA" id="ARBA00022845"/>
    </source>
</evidence>
<dbReference type="SUPFAM" id="SSF52540">
    <property type="entry name" value="P-loop containing nucleoside triphosphate hydrolases"/>
    <property type="match status" value="1"/>
</dbReference>
<keyword evidence="8" id="KW-0648">Protein biosynthesis</keyword>
<dbReference type="CDD" id="cd16267">
    <property type="entry name" value="HBS1-like_II"/>
    <property type="match status" value="1"/>
</dbReference>
<evidence type="ECO:0000256" key="8">
    <source>
        <dbReference type="ARBA" id="ARBA00022917"/>
    </source>
</evidence>
<name>A0A437AE84_ARTFL</name>
<accession>A0A437AE84</accession>
<evidence type="ECO:0000256" key="10">
    <source>
        <dbReference type="ARBA" id="ARBA00049117"/>
    </source>
</evidence>
<evidence type="ECO:0000256" key="5">
    <source>
        <dbReference type="ARBA" id="ARBA00022741"/>
    </source>
</evidence>
<evidence type="ECO:0000313" key="16">
    <source>
        <dbReference type="Proteomes" id="UP000283090"/>
    </source>
</evidence>
<dbReference type="InterPro" id="IPR054696">
    <property type="entry name" value="GTP-eEF1A_C"/>
</dbReference>
<evidence type="ECO:0000256" key="9">
    <source>
        <dbReference type="ARBA" id="ARBA00023134"/>
    </source>
</evidence>
<dbReference type="InterPro" id="IPR031157">
    <property type="entry name" value="G_TR_CS"/>
</dbReference>
<dbReference type="SUPFAM" id="SSF50447">
    <property type="entry name" value="Translation proteins"/>
    <property type="match status" value="1"/>
</dbReference>
<dbReference type="Pfam" id="PF08938">
    <property type="entry name" value="HBS1_N"/>
    <property type="match status" value="1"/>
</dbReference>
<dbReference type="PROSITE" id="PS51722">
    <property type="entry name" value="G_TR_2"/>
    <property type="match status" value="1"/>
</dbReference>
<dbReference type="Pfam" id="PF22594">
    <property type="entry name" value="GTP-eEF1A_C"/>
    <property type="match status" value="1"/>
</dbReference>
<dbReference type="GO" id="GO:0005829">
    <property type="term" value="C:cytosol"/>
    <property type="evidence" value="ECO:0007669"/>
    <property type="project" value="GOC"/>
</dbReference>
<dbReference type="STRING" id="97331.A0A437AE84"/>
<dbReference type="InterPro" id="IPR009000">
    <property type="entry name" value="Transl_B-barrel_sf"/>
</dbReference>
<dbReference type="GeneID" id="93582918"/>
<dbReference type="InterPro" id="IPR004161">
    <property type="entry name" value="EFTu-like_2"/>
</dbReference>
<evidence type="ECO:0000313" key="15">
    <source>
        <dbReference type="EMBL" id="RVD89605.1"/>
    </source>
</evidence>
<sequence length="799" mass="86433">MSRHKIIRTMNLADELDDFDGEDDYYEEEEEGMSSADKARMADGLRRVREVIGSDVPSLTDEKIEETLWYYYFDVERSITYLLNQVGASEKKKQKKVAAPEPKVREHFMTLSSASSKNIPPGFWDDTPFGSVPLARQGEFLPPPPLAGFRMGGLLGGMQSGKTSKLAALAKARNKAKAEKAADAISPAAAGTAVSLLDRLSKKKPDPPPPARETPPSTAPIVPNISKLEQLVEKAIPDSPKNEPIQNTPSIPGPEPDALLKAAPSGFAKSMFGKRLDEAFEFKDEFTNAQLIYFSIAPTQNAAIKAKKAFDVPSPDDVVIAAQSQSKGISKASKGEKSGSSATTSIQKGVEALKVGDTSEKPTPTKIPRNKIDVVAEYEKSKSKRKENANLVVIGHVDAGKSTLMGRLLYDSGVVDERTIQKYKQEAEKIGKSSFALAWVLDQTGEERARGVTIDIAVNAFETERGRFTILDAPGHRDFIPNMIAGAAQADFAVLVIDSSPGEFEAGFNVRGQTKEHALLVRSMGVQRIIVAVNKLDLMHWDQERFDEIKQQMSQFLTTAGFQPKNVSFVPCSGLTGDNIVRKPADGLISWYSGPTLVEELETAKPVIKAVEKPLRMTIADVYRGGVINPVTISGRIEVGNVQIGDTIVAIPGDEKATVKGIEVDNQTADWAVAGNNVQLHLANIEMEYLKIGDVVCQAEKPLVPLKEFEAKILAFEGLTPMMIDIHRGRLNASGRITKLVATLDKGNGSVTKKKPRHIGPGSLAVVNIAVTGAPLPLEKGSKIVLRADGLTVAAGVVE</sequence>
<dbReference type="InterPro" id="IPR027417">
    <property type="entry name" value="P-loop_NTPase"/>
</dbReference>
<dbReference type="CDD" id="cd01883">
    <property type="entry name" value="EF1_alpha"/>
    <property type="match status" value="1"/>
</dbReference>
<feature type="region of interest" description="Disordered" evidence="13">
    <location>
        <begin position="326"/>
        <end position="345"/>
    </location>
</feature>
<evidence type="ECO:0000259" key="14">
    <source>
        <dbReference type="PROSITE" id="PS51722"/>
    </source>
</evidence>
<dbReference type="PROSITE" id="PS00301">
    <property type="entry name" value="G_TR_1"/>
    <property type="match status" value="1"/>
</dbReference>
<keyword evidence="7" id="KW-0810">Translation regulation</keyword>
<dbReference type="GO" id="GO:0005525">
    <property type="term" value="F:GTP binding"/>
    <property type="evidence" value="ECO:0007669"/>
    <property type="project" value="UniProtKB-KW"/>
</dbReference>
<evidence type="ECO:0000256" key="6">
    <source>
        <dbReference type="ARBA" id="ARBA00022801"/>
    </source>
</evidence>
<keyword evidence="4" id="KW-0963">Cytoplasm</keyword>
<dbReference type="InterPro" id="IPR050100">
    <property type="entry name" value="TRAFAC_GTPase_members"/>
</dbReference>
<keyword evidence="6" id="KW-0378">Hydrolase</keyword>
<dbReference type="InterPro" id="IPR009001">
    <property type="entry name" value="Transl_elong_EF1A/Init_IF2_C"/>
</dbReference>
<dbReference type="Pfam" id="PF00009">
    <property type="entry name" value="GTP_EFTU"/>
    <property type="match status" value="1"/>
</dbReference>
<dbReference type="Proteomes" id="UP000283090">
    <property type="component" value="Unassembled WGS sequence"/>
</dbReference>
<dbReference type="NCBIfam" id="TIGR00231">
    <property type="entry name" value="small_GTP"/>
    <property type="match status" value="1"/>
</dbReference>
<evidence type="ECO:0000256" key="3">
    <source>
        <dbReference type="ARBA" id="ARBA00013870"/>
    </source>
</evidence>
<feature type="region of interest" description="Disordered" evidence="13">
    <location>
        <begin position="200"/>
        <end position="221"/>
    </location>
</feature>
<dbReference type="PANTHER" id="PTHR23115">
    <property type="entry name" value="TRANSLATION FACTOR"/>
    <property type="match status" value="1"/>
</dbReference>
<comment type="subcellular location">
    <subcellularLocation>
        <location evidence="1">Cytoplasm</location>
    </subcellularLocation>
</comment>
<dbReference type="PRINTS" id="PR00315">
    <property type="entry name" value="ELONGATNFCT"/>
</dbReference>